<dbReference type="PROSITE" id="PS50923">
    <property type="entry name" value="SUSHI"/>
    <property type="match status" value="1"/>
</dbReference>
<dbReference type="PANTHER" id="PTHR24255:SF29">
    <property type="entry name" value="COMPLEMENT COMPONENT 1, S SUBCOMPONENT"/>
    <property type="match status" value="1"/>
</dbReference>
<feature type="binding site" evidence="22">
    <location>
        <position position="170"/>
    </location>
    <ligand>
        <name>Ca(2+)</name>
        <dbReference type="ChEBI" id="CHEBI:29108"/>
        <label>2</label>
    </ligand>
</feature>
<feature type="binding site" evidence="22">
    <location>
        <position position="90"/>
    </location>
    <ligand>
        <name>Ca(2+)</name>
        <dbReference type="ChEBI" id="CHEBI:29108"/>
        <label>1</label>
    </ligand>
</feature>
<keyword evidence="3" id="KW-0245">EGF-like domain</keyword>
<dbReference type="Pfam" id="PF00084">
    <property type="entry name" value="Sushi"/>
    <property type="match status" value="1"/>
</dbReference>
<evidence type="ECO:0000313" key="29">
    <source>
        <dbReference type="EMBL" id="KAK1163304.1"/>
    </source>
</evidence>
<evidence type="ECO:0000256" key="21">
    <source>
        <dbReference type="PIRSR" id="PIRSR001155-3"/>
    </source>
</evidence>
<dbReference type="InterPro" id="IPR018097">
    <property type="entry name" value="EGF_Ca-bd_CS"/>
</dbReference>
<dbReference type="GO" id="GO:0031638">
    <property type="term" value="P:zymogen activation"/>
    <property type="evidence" value="ECO:0007669"/>
    <property type="project" value="TreeGrafter"/>
</dbReference>
<feature type="disulfide bond" evidence="20">
    <location>
        <begin position="179"/>
        <end position="192"/>
    </location>
</feature>
<dbReference type="GO" id="GO:0045087">
    <property type="term" value="P:innate immune response"/>
    <property type="evidence" value="ECO:0007669"/>
    <property type="project" value="UniProtKB-KW"/>
</dbReference>
<dbReference type="Gene3D" id="2.60.120.290">
    <property type="entry name" value="Spermadhesin, CUB domain"/>
    <property type="match status" value="2"/>
</dbReference>
<feature type="binding site" evidence="22">
    <location>
        <position position="255"/>
    </location>
    <ligand>
        <name>Ca(2+)</name>
        <dbReference type="ChEBI" id="CHEBI:29108"/>
        <label>3</label>
    </ligand>
</feature>
<evidence type="ECO:0000259" key="28">
    <source>
        <dbReference type="PROSITE" id="PS50923"/>
    </source>
</evidence>
<evidence type="ECO:0000256" key="7">
    <source>
        <dbReference type="ARBA" id="ARBA00022723"/>
    </source>
</evidence>
<feature type="disulfide bond" evidence="20">
    <location>
        <begin position="649"/>
        <end position="678"/>
    </location>
</feature>
<keyword evidence="11" id="KW-0068">Autocatalytic cleavage</keyword>
<feature type="binding site" evidence="22">
    <location>
        <position position="174"/>
    </location>
    <ligand>
        <name>Ca(2+)</name>
        <dbReference type="ChEBI" id="CHEBI:29108"/>
        <label>2</label>
    </ligand>
</feature>
<evidence type="ECO:0000256" key="10">
    <source>
        <dbReference type="ARBA" id="ARBA00022801"/>
    </source>
</evidence>
<dbReference type="InterPro" id="IPR049883">
    <property type="entry name" value="NOTCH1_EGF-like"/>
</dbReference>
<dbReference type="Pfam" id="PF00431">
    <property type="entry name" value="CUB"/>
    <property type="match status" value="2"/>
</dbReference>
<reference evidence="29" key="1">
    <citation type="submission" date="2022-02" db="EMBL/GenBank/DDBJ databases">
        <title>Atlantic sturgeon de novo genome assembly.</title>
        <authorList>
            <person name="Stock M."/>
            <person name="Klopp C."/>
            <person name="Guiguen Y."/>
            <person name="Cabau C."/>
            <person name="Parinello H."/>
            <person name="Santidrian Yebra-Pimentel E."/>
            <person name="Kuhl H."/>
            <person name="Dirks R.P."/>
            <person name="Guessner J."/>
            <person name="Wuertz S."/>
            <person name="Du K."/>
            <person name="Schartl M."/>
        </authorList>
    </citation>
    <scope>NUCLEOTIDE SEQUENCE</scope>
    <source>
        <strain evidence="29">STURGEONOMICS-FGT-2020</strain>
        <tissue evidence="29">Whole blood</tissue>
    </source>
</reference>
<dbReference type="GO" id="GO:0006958">
    <property type="term" value="P:complement activation, classical pathway"/>
    <property type="evidence" value="ECO:0007669"/>
    <property type="project" value="UniProtKB-KW"/>
</dbReference>
<keyword evidence="10" id="KW-0378">Hydrolase</keyword>
<dbReference type="InterPro" id="IPR009003">
    <property type="entry name" value="Peptidase_S1_PA"/>
</dbReference>
<evidence type="ECO:0000259" key="26">
    <source>
        <dbReference type="PROSITE" id="PS01180"/>
    </source>
</evidence>
<dbReference type="Pfam" id="PF00089">
    <property type="entry name" value="Trypsin"/>
    <property type="match status" value="1"/>
</dbReference>
<evidence type="ECO:0000256" key="12">
    <source>
        <dbReference type="ARBA" id="ARBA00022825"/>
    </source>
</evidence>
<dbReference type="Gene3D" id="2.10.25.10">
    <property type="entry name" value="Laminin"/>
    <property type="match status" value="1"/>
</dbReference>
<dbReference type="InterPro" id="IPR000742">
    <property type="entry name" value="EGF"/>
</dbReference>
<comment type="caution">
    <text evidence="24">Lacks conserved residue(s) required for the propagation of feature annotation.</text>
</comment>
<evidence type="ECO:0000313" key="30">
    <source>
        <dbReference type="Proteomes" id="UP001230051"/>
    </source>
</evidence>
<feature type="disulfide bond" evidence="20">
    <location>
        <begin position="164"/>
        <end position="177"/>
    </location>
</feature>
<evidence type="ECO:0000256" key="24">
    <source>
        <dbReference type="PROSITE-ProRule" id="PRU00302"/>
    </source>
</evidence>
<keyword evidence="21" id="KW-0597">Phosphoprotein</keyword>
<feature type="signal peptide" evidence="25">
    <location>
        <begin position="1"/>
        <end position="35"/>
    </location>
</feature>
<dbReference type="SMART" id="SM00179">
    <property type="entry name" value="EGF_CA"/>
    <property type="match status" value="1"/>
</dbReference>
<evidence type="ECO:0000256" key="18">
    <source>
        <dbReference type="ARBA" id="ARBA00023278"/>
    </source>
</evidence>
<feature type="disulfide bond" evidence="20">
    <location>
        <begin position="339"/>
        <end position="371"/>
    </location>
</feature>
<keyword evidence="4" id="KW-0399">Innate immunity</keyword>
<dbReference type="GO" id="GO:0005509">
    <property type="term" value="F:calcium ion binding"/>
    <property type="evidence" value="ECO:0007669"/>
    <property type="project" value="InterPro"/>
</dbReference>
<feature type="binding site" evidence="22">
    <location>
        <position position="246"/>
    </location>
    <ligand>
        <name>Ca(2+)</name>
        <dbReference type="ChEBI" id="CHEBI:29108"/>
        <label>3</label>
    </ligand>
</feature>
<dbReference type="FunFam" id="2.10.70.10:FF:000016">
    <property type="entry name" value="Mannan-binding lectin serine protease 1"/>
    <property type="match status" value="1"/>
</dbReference>
<evidence type="ECO:0000256" key="6">
    <source>
        <dbReference type="ARBA" id="ARBA00022670"/>
    </source>
</evidence>
<keyword evidence="12" id="KW-0720">Serine protease</keyword>
<feature type="disulfide bond" evidence="20">
    <location>
        <begin position="617"/>
        <end position="640"/>
    </location>
</feature>
<feature type="chain" id="PRO_5042003098" evidence="25">
    <location>
        <begin position="36"/>
        <end position="703"/>
    </location>
</feature>
<feature type="domain" description="CUB" evidence="26">
    <location>
        <begin position="34"/>
        <end position="152"/>
    </location>
</feature>
<dbReference type="Gene3D" id="2.40.10.10">
    <property type="entry name" value="Trypsin-like serine proteases"/>
    <property type="match status" value="2"/>
</dbReference>
<keyword evidence="5 24" id="KW-0768">Sushi</keyword>
<comment type="subcellular location">
    <subcellularLocation>
        <location evidence="1">Secreted</location>
    </subcellularLocation>
</comment>
<dbReference type="GO" id="GO:0072562">
    <property type="term" value="C:blood microparticle"/>
    <property type="evidence" value="ECO:0007669"/>
    <property type="project" value="TreeGrafter"/>
</dbReference>
<dbReference type="PROSITE" id="PS01187">
    <property type="entry name" value="EGF_CA"/>
    <property type="match status" value="1"/>
</dbReference>
<feature type="modified residue" description="(3R)-3-hydroxyasparagine" evidence="21">
    <location>
        <position position="170"/>
    </location>
</feature>
<dbReference type="FunFam" id="2.40.10.10:FF:000054">
    <property type="entry name" value="Complement C1r subcomponent"/>
    <property type="match status" value="1"/>
</dbReference>
<dbReference type="PANTHER" id="PTHR24255">
    <property type="entry name" value="COMPLEMENT COMPONENT 1, S SUBCOMPONENT-RELATED"/>
    <property type="match status" value="1"/>
</dbReference>
<feature type="disulfide bond" description="Interchain (between heavy and light chains)" evidence="20">
    <location>
        <begin position="445"/>
        <end position="566"/>
    </location>
</feature>
<evidence type="ECO:0000256" key="19">
    <source>
        <dbReference type="PIRSR" id="PIRSR001155-1"/>
    </source>
</evidence>
<feature type="domain" description="CUB" evidence="26">
    <location>
        <begin position="196"/>
        <end position="308"/>
    </location>
</feature>
<dbReference type="FunFam" id="2.60.120.290:FF:000006">
    <property type="entry name" value="Mannan-binding lectin serine protease 1"/>
    <property type="match status" value="1"/>
</dbReference>
<feature type="disulfide bond" evidence="20">
    <location>
        <begin position="87"/>
        <end position="105"/>
    </location>
</feature>
<keyword evidence="2" id="KW-0964">Secreted</keyword>
<feature type="active site" description="Charge relay system" evidence="19">
    <location>
        <position position="653"/>
    </location>
</feature>
<evidence type="ECO:0000256" key="2">
    <source>
        <dbReference type="ARBA" id="ARBA00022525"/>
    </source>
</evidence>
<comment type="caution">
    <text evidence="29">The sequence shown here is derived from an EMBL/GenBank/DDBJ whole genome shotgun (WGS) entry which is preliminary data.</text>
</comment>
<dbReference type="CDD" id="cd00041">
    <property type="entry name" value="CUB"/>
    <property type="match status" value="2"/>
</dbReference>
<gene>
    <name evidence="29" type="primary">C1S</name>
    <name evidence="29" type="ORF">AOXY_G16752</name>
</gene>
<dbReference type="Pfam" id="PF07645">
    <property type="entry name" value="EGF_CA"/>
    <property type="match status" value="1"/>
</dbReference>
<feature type="active site" description="Charge relay system" evidence="19">
    <location>
        <position position="546"/>
    </location>
</feature>
<dbReference type="CDD" id="cd00190">
    <property type="entry name" value="Tryp_SPc"/>
    <property type="match status" value="1"/>
</dbReference>
<dbReference type="InterPro" id="IPR024175">
    <property type="entry name" value="Pept_S1A_C1r/C1S/mannan-bd"/>
</dbReference>
<evidence type="ECO:0000256" key="5">
    <source>
        <dbReference type="ARBA" id="ARBA00022659"/>
    </source>
</evidence>
<feature type="binding site" evidence="22">
    <location>
        <position position="153"/>
    </location>
    <ligand>
        <name>Ca(2+)</name>
        <dbReference type="ChEBI" id="CHEBI:29108"/>
        <label>2</label>
    </ligand>
</feature>
<feature type="domain" description="Peptidase S1" evidence="27">
    <location>
        <begin position="458"/>
        <end position="699"/>
    </location>
</feature>
<dbReference type="AlphaFoldDB" id="A0AAD8D475"/>
<feature type="binding site" evidence="22">
    <location>
        <position position="293"/>
    </location>
    <ligand>
        <name>Ca(2+)</name>
        <dbReference type="ChEBI" id="CHEBI:29108"/>
        <label>3</label>
    </ligand>
</feature>
<feature type="disulfide bond" evidence="20">
    <location>
        <begin position="312"/>
        <end position="359"/>
    </location>
</feature>
<dbReference type="PROSITE" id="PS01180">
    <property type="entry name" value="CUB"/>
    <property type="match status" value="2"/>
</dbReference>
<evidence type="ECO:0000256" key="15">
    <source>
        <dbReference type="ARBA" id="ARBA00022875"/>
    </source>
</evidence>
<dbReference type="InterPro" id="IPR000436">
    <property type="entry name" value="Sushi_SCR_CCP_dom"/>
</dbReference>
<keyword evidence="9" id="KW-0677">Repeat</keyword>
<keyword evidence="14" id="KW-0391">Immunity</keyword>
<evidence type="ECO:0000259" key="27">
    <source>
        <dbReference type="PROSITE" id="PS50240"/>
    </source>
</evidence>
<dbReference type="SMART" id="SM00020">
    <property type="entry name" value="Tryp_SPc"/>
    <property type="match status" value="1"/>
</dbReference>
<feature type="domain" description="Sushi" evidence="28">
    <location>
        <begin position="374"/>
        <end position="443"/>
    </location>
</feature>
<keyword evidence="7 22" id="KW-0479">Metal-binding</keyword>
<organism evidence="29 30">
    <name type="scientific">Acipenser oxyrinchus oxyrinchus</name>
    <dbReference type="NCBI Taxonomy" id="40147"/>
    <lineage>
        <taxon>Eukaryota</taxon>
        <taxon>Metazoa</taxon>
        <taxon>Chordata</taxon>
        <taxon>Craniata</taxon>
        <taxon>Vertebrata</taxon>
        <taxon>Euteleostomi</taxon>
        <taxon>Actinopterygii</taxon>
        <taxon>Chondrostei</taxon>
        <taxon>Acipenseriformes</taxon>
        <taxon>Acipenseridae</taxon>
        <taxon>Acipenser</taxon>
    </lineage>
</organism>
<feature type="disulfide bond" evidence="20">
    <location>
        <begin position="376"/>
        <end position="423"/>
    </location>
</feature>
<evidence type="ECO:0000256" key="23">
    <source>
        <dbReference type="PROSITE-ProRule" id="PRU00059"/>
    </source>
</evidence>
<evidence type="ECO:0000256" key="11">
    <source>
        <dbReference type="ARBA" id="ARBA00022813"/>
    </source>
</evidence>
<dbReference type="PIRSF" id="PIRSF001155">
    <property type="entry name" value="C1r_C1s_MASP"/>
    <property type="match status" value="1"/>
</dbReference>
<evidence type="ECO:0000256" key="22">
    <source>
        <dbReference type="PIRSR" id="PIRSR001155-4"/>
    </source>
</evidence>
<evidence type="ECO:0000256" key="4">
    <source>
        <dbReference type="ARBA" id="ARBA00022588"/>
    </source>
</evidence>
<feature type="disulfide bond" evidence="20">
    <location>
        <begin position="157"/>
        <end position="168"/>
    </location>
</feature>
<accession>A0AAD8D475</accession>
<dbReference type="InterPro" id="IPR001314">
    <property type="entry name" value="Peptidase_S1A"/>
</dbReference>
<feature type="disulfide bond" evidence="20 23">
    <location>
        <begin position="196"/>
        <end position="223"/>
    </location>
</feature>
<dbReference type="SUPFAM" id="SSF49854">
    <property type="entry name" value="Spermadhesin, CUB domain"/>
    <property type="match status" value="2"/>
</dbReference>
<feature type="binding site" evidence="22">
    <location>
        <position position="137"/>
    </location>
    <ligand>
        <name>Ca(2+)</name>
        <dbReference type="ChEBI" id="CHEBI:29108"/>
        <label>1</label>
    </ligand>
</feature>
<dbReference type="Gene3D" id="2.10.70.10">
    <property type="entry name" value="Complement Module, domain 1"/>
    <property type="match status" value="2"/>
</dbReference>
<evidence type="ECO:0000256" key="17">
    <source>
        <dbReference type="ARBA" id="ARBA00023180"/>
    </source>
</evidence>
<evidence type="ECO:0000256" key="8">
    <source>
        <dbReference type="ARBA" id="ARBA00022729"/>
    </source>
</evidence>
<feature type="disulfide bond" evidence="20">
    <location>
        <begin position="406"/>
        <end position="441"/>
    </location>
</feature>
<evidence type="ECO:0000256" key="16">
    <source>
        <dbReference type="ARBA" id="ARBA00023157"/>
    </source>
</evidence>
<comment type="PTM">
    <text evidence="21">The iron and 2-oxoglutarate dependent 3-hydroxylation of aspartate and asparagine is (R) stereospecific within EGF domains.</text>
</comment>
<keyword evidence="17" id="KW-0325">Glycoprotein</keyword>
<evidence type="ECO:0000256" key="1">
    <source>
        <dbReference type="ARBA" id="ARBA00004613"/>
    </source>
</evidence>
<proteinExistence type="predicted"/>
<dbReference type="PROSITE" id="PS50240">
    <property type="entry name" value="TRYPSIN_DOM"/>
    <property type="match status" value="1"/>
</dbReference>
<evidence type="ECO:0000256" key="13">
    <source>
        <dbReference type="ARBA" id="ARBA00022837"/>
    </source>
</evidence>
<dbReference type="InterPro" id="IPR001881">
    <property type="entry name" value="EGF-like_Ca-bd_dom"/>
</dbReference>
<dbReference type="SUPFAM" id="SSF50494">
    <property type="entry name" value="Trypsin-like serine proteases"/>
    <property type="match status" value="1"/>
</dbReference>
<dbReference type="SMART" id="SM00032">
    <property type="entry name" value="CCP"/>
    <property type="match status" value="2"/>
</dbReference>
<dbReference type="InterPro" id="IPR000152">
    <property type="entry name" value="EGF-type_Asp/Asn_hydroxyl_site"/>
</dbReference>
<dbReference type="InterPro" id="IPR000859">
    <property type="entry name" value="CUB_dom"/>
</dbReference>
<evidence type="ECO:0000256" key="9">
    <source>
        <dbReference type="ARBA" id="ARBA00022737"/>
    </source>
</evidence>
<dbReference type="PROSITE" id="PS00010">
    <property type="entry name" value="ASX_HYDROXYL"/>
    <property type="match status" value="1"/>
</dbReference>
<evidence type="ECO:0000256" key="25">
    <source>
        <dbReference type="SAM" id="SignalP"/>
    </source>
</evidence>
<dbReference type="CDD" id="cd00033">
    <property type="entry name" value="CCP"/>
    <property type="match status" value="2"/>
</dbReference>
<feature type="binding site" evidence="22">
    <location>
        <position position="135"/>
    </location>
    <ligand>
        <name>Ca(2+)</name>
        <dbReference type="ChEBI" id="CHEBI:29108"/>
        <label>1</label>
    </ligand>
</feature>
<evidence type="ECO:0000256" key="3">
    <source>
        <dbReference type="ARBA" id="ARBA00022536"/>
    </source>
</evidence>
<dbReference type="SMART" id="SM00042">
    <property type="entry name" value="CUB"/>
    <property type="match status" value="2"/>
</dbReference>
<dbReference type="CDD" id="cd00054">
    <property type="entry name" value="EGF_CA"/>
    <property type="match status" value="1"/>
</dbReference>
<sequence>MLSACFNIISVCLSLPSLSHLLCLSFSLFLAPSLSEGVSQMFGLVVSPLFPQGYPNNVLETWDIAVPPGYAIQLHLTHLDIENSENCEYDFLKVSVDGVVLSTLCGEKSFSELRSTVNPALYSTLGSMRLTFQSDFSNTERHTGFSAHYSAVDINECDDPYTGCSHDCSNYIGGFYCSCQPGYLLQEDNTTCAVNCSGEVFSSLLGSLSSPSYPGLYPENSACSYSLQVEEGFQLVLAFEGVFDIESGERGACVDSLRIRAGGREWGPYCGNVAPKDPVVTNSNHAEVLFNTDGYGANKGWKIKYTTKAKTCPDFVTVNSVLEPKRPVHQFKDQVRVTCNKGHEIVIGAKAKHHFDSWCQKNGVWSDIEICEPVDCGPPKEIDNAELKFINESSPTTYQSQIYYECEAPYYQINTDGKAQFTCEADGMWRSSDGKLDIPHCIPVCGRPSNPLESIQRIFGGKPAQLGNVPWQVFFQSPRGGGALISDRWVLTVAHMAQVDQPYIYMGFLDARNLGQGVKLEVEKMIIHPKYKRHLGDSSQYNYDNDIALVKLKGKVKMGPNVTPICLPQSEEEGQPELGKIGFISGWGRVKPRQTGKIPVSPVLLYAKIPVAKTQSCTDVKPTGPEIQKEKFVITDNMFCAGMPGVDSCQGDSGGGYAFQGEDSVFQLKGLVSWGIECGSYGFYTKVVNYLDWIRDTMAANED</sequence>
<protein>
    <submittedName>
        <fullName evidence="29">Complement C1s subcomponent-like</fullName>
    </submittedName>
</protein>
<keyword evidence="8 25" id="KW-0732">Signal</keyword>
<dbReference type="PROSITE" id="PS01186">
    <property type="entry name" value="EGF_2"/>
    <property type="match status" value="1"/>
</dbReference>
<name>A0AAD8D475_ACIOX</name>
<dbReference type="InterPro" id="IPR001254">
    <property type="entry name" value="Trypsin_dom"/>
</dbReference>
<dbReference type="SUPFAM" id="SSF57535">
    <property type="entry name" value="Complement control module/SCR domain"/>
    <property type="match status" value="2"/>
</dbReference>
<evidence type="ECO:0000256" key="14">
    <source>
        <dbReference type="ARBA" id="ARBA00022859"/>
    </source>
</evidence>
<dbReference type="PRINTS" id="PR00722">
    <property type="entry name" value="CHYMOTRYPSIN"/>
</dbReference>
<keyword evidence="30" id="KW-1185">Reference proteome</keyword>
<keyword evidence="16 20" id="KW-1015">Disulfide bond</keyword>
<feature type="modified residue" description="Phosphoserine; by CK2" evidence="21">
    <location>
        <position position="209"/>
    </location>
</feature>
<dbReference type="GO" id="GO:0004252">
    <property type="term" value="F:serine-type endopeptidase activity"/>
    <property type="evidence" value="ECO:0007669"/>
    <property type="project" value="InterPro"/>
</dbReference>
<keyword evidence="6" id="KW-0645">Protease</keyword>
<dbReference type="InterPro" id="IPR035914">
    <property type="entry name" value="Sperma_CUB_dom_sf"/>
</dbReference>
<feature type="binding site" evidence="22">
    <location>
        <position position="171"/>
    </location>
    <ligand>
        <name>Ca(2+)</name>
        <dbReference type="ChEBI" id="CHEBI:29108"/>
        <label>2</label>
    </ligand>
</feature>
<dbReference type="FunFam" id="2.60.120.290:FF:000012">
    <property type="entry name" value="mannan-binding lectin serine protease 1 isoform X1"/>
    <property type="match status" value="1"/>
</dbReference>
<keyword evidence="13 22" id="KW-0106">Calcium</keyword>
<feature type="binding site" evidence="22">
    <location>
        <position position="82"/>
    </location>
    <ligand>
        <name>Ca(2+)</name>
        <dbReference type="ChEBI" id="CHEBI:29108"/>
        <label>1</label>
    </ligand>
</feature>
<dbReference type="EMBL" id="JAGXEW010000015">
    <property type="protein sequence ID" value="KAK1163304.1"/>
    <property type="molecule type" value="Genomic_DNA"/>
</dbReference>
<dbReference type="FunFam" id="2.10.25.10:FF:000059">
    <property type="entry name" value="Mannan-binding lectin serine protease 1"/>
    <property type="match status" value="1"/>
</dbReference>
<dbReference type="SMART" id="SM00181">
    <property type="entry name" value="EGF"/>
    <property type="match status" value="1"/>
</dbReference>
<dbReference type="InterPro" id="IPR035976">
    <property type="entry name" value="Sushi/SCR/CCP_sf"/>
</dbReference>
<dbReference type="SUPFAM" id="SSF57196">
    <property type="entry name" value="EGF/Laminin"/>
    <property type="match status" value="1"/>
</dbReference>
<dbReference type="InterPro" id="IPR043504">
    <property type="entry name" value="Peptidase_S1_PA_chymotrypsin"/>
</dbReference>
<keyword evidence="15" id="KW-0180">Complement pathway</keyword>
<keyword evidence="18 21" id="KW-0379">Hydroxylation</keyword>
<dbReference type="Proteomes" id="UP001230051">
    <property type="component" value="Unassembled WGS sequence"/>
</dbReference>
<evidence type="ECO:0000256" key="20">
    <source>
        <dbReference type="PIRSR" id="PIRSR001155-2"/>
    </source>
</evidence>
<feature type="disulfide bond" evidence="20">
    <location>
        <begin position="253"/>
        <end position="270"/>
    </location>
</feature>
<feature type="active site" description="Charge relay system" evidence="19">
    <location>
        <position position="495"/>
    </location>
</feature>
<feature type="binding site" evidence="22">
    <location>
        <position position="156"/>
    </location>
    <ligand>
        <name>Ca(2+)</name>
        <dbReference type="ChEBI" id="CHEBI:29108"/>
        <label>2</label>
    </ligand>
</feature>